<evidence type="ECO:0000313" key="5">
    <source>
        <dbReference type="Proteomes" id="UP000478008"/>
    </source>
</evidence>
<dbReference type="GO" id="GO:0043399">
    <property type="term" value="F:tRNA adenosine(64)-2'-O-ribosylphosphate transferase activity"/>
    <property type="evidence" value="ECO:0007669"/>
    <property type="project" value="InterPro"/>
</dbReference>
<dbReference type="PANTHER" id="PTHR31811:SF0">
    <property type="entry name" value="TRNA A64-2'-O-RIBOSYLPHOSPHATE TRANSFERASE"/>
    <property type="match status" value="1"/>
</dbReference>
<dbReference type="InterPro" id="IPR033449">
    <property type="entry name" value="Rit1_N"/>
</dbReference>
<accession>A0A7D9H110</accession>
<dbReference type="InterPro" id="IPR007306">
    <property type="entry name" value="Rit1"/>
</dbReference>
<dbReference type="Proteomes" id="UP000478008">
    <property type="component" value="Unassembled WGS sequence"/>
</dbReference>
<dbReference type="InterPro" id="IPR033421">
    <property type="entry name" value="Rit1_DUSP-like"/>
</dbReference>
<dbReference type="Pfam" id="PF04179">
    <property type="entry name" value="Init_tRNA_PT"/>
    <property type="match status" value="1"/>
</dbReference>
<dbReference type="PANTHER" id="PTHR31811">
    <property type="entry name" value="TRNA A64-2'-O-RIBOSYLPHOSPHATE TRANSFERASE"/>
    <property type="match status" value="1"/>
</dbReference>
<reference evidence="4 5" key="1">
    <citation type="submission" date="2019-07" db="EMBL/GenBank/DDBJ databases">
        <authorList>
            <person name="Friedrich A."/>
            <person name="Schacherer J."/>
        </authorList>
    </citation>
    <scope>NUCLEOTIDE SEQUENCE [LARGE SCALE GENOMIC DNA]</scope>
</reference>
<feature type="region of interest" description="Disordered" evidence="1">
    <location>
        <begin position="1"/>
        <end position="25"/>
    </location>
</feature>
<organism evidence="4 5">
    <name type="scientific">Dekkera bruxellensis</name>
    <name type="common">Brettanomyces custersii</name>
    <dbReference type="NCBI Taxonomy" id="5007"/>
    <lineage>
        <taxon>Eukaryota</taxon>
        <taxon>Fungi</taxon>
        <taxon>Dikarya</taxon>
        <taxon>Ascomycota</taxon>
        <taxon>Saccharomycotina</taxon>
        <taxon>Pichiomycetes</taxon>
        <taxon>Pichiales</taxon>
        <taxon>Pichiaceae</taxon>
        <taxon>Brettanomyces</taxon>
    </lineage>
</organism>
<feature type="domain" description="Rit1 DUSP-like" evidence="2">
    <location>
        <begin position="371"/>
        <end position="477"/>
    </location>
</feature>
<dbReference type="AlphaFoldDB" id="A0A7D9H110"/>
<evidence type="ECO:0000313" key="4">
    <source>
        <dbReference type="EMBL" id="VUG19261.1"/>
    </source>
</evidence>
<dbReference type="EMBL" id="CABFWN010000004">
    <property type="protein sequence ID" value="VUG19261.1"/>
    <property type="molecule type" value="Genomic_DNA"/>
</dbReference>
<keyword evidence="5" id="KW-1185">Reference proteome</keyword>
<feature type="domain" description="Rit1 N-terminal" evidence="3">
    <location>
        <begin position="25"/>
        <end position="288"/>
    </location>
</feature>
<proteinExistence type="predicted"/>
<feature type="compositionally biased region" description="Polar residues" evidence="1">
    <location>
        <begin position="1"/>
        <end position="11"/>
    </location>
</feature>
<dbReference type="GO" id="GO:0019988">
    <property type="term" value="P:charged-tRNA amino acid modification"/>
    <property type="evidence" value="ECO:0007669"/>
    <property type="project" value="InterPro"/>
</dbReference>
<dbReference type="GO" id="GO:0005737">
    <property type="term" value="C:cytoplasm"/>
    <property type="evidence" value="ECO:0007669"/>
    <property type="project" value="TreeGrafter"/>
</dbReference>
<dbReference type="PIRSF" id="PIRSF007747">
    <property type="entry name" value="Ribosyl_Ptfrase"/>
    <property type="match status" value="1"/>
</dbReference>
<evidence type="ECO:0000259" key="2">
    <source>
        <dbReference type="Pfam" id="PF04179"/>
    </source>
</evidence>
<sequence length="484" mass="56586">MAQNESISDRTQANRKLRKKEKEERKSNLGLKNRLLSIIHDHRYLIKLKNEIFSNYKIPLIPNERCGLWYMKPSEYTTTTYFKSTDGHNHEWDFSLRRLNFHLLPLLEQNDSLGIVDSARSGKRIPDSLSKTIPIWCAILNKASFPDRAWNDLLVLPPDISPLERSEILAKLPFLFQKFQSLMLKPIILKRPLRPVWIYLGCHLKSENLKELLDSDREFQPLFLITVSIECKDGSLKYPHFTYIQGAADDHELWARGFDYRMLWENIHLFTDETINQDEVSRICQMLVESKHKKDSCDAISAQEDVFWNVNDTTEITKHLYVSSIPKLPLTLSTCWKNNQFNLIMIFDEEITLVEMDKADSHDFGNHVKLYPLTSRTKIASRKLRKLLPDIVRSVENILYNQSNSKILLVCRTGDDISIGVLLACIVLFYNEAWHLTPQNTERKIDKKLVHKQLARIVEKRRVQPSRATLNSVNYYLMSLTPHH</sequence>
<name>A0A7D9H110_DEKBR</name>
<evidence type="ECO:0000259" key="3">
    <source>
        <dbReference type="Pfam" id="PF17184"/>
    </source>
</evidence>
<gene>
    <name evidence="4" type="primary">RIT1</name>
    <name evidence="4" type="ORF">DEBR0S4_14422G</name>
</gene>
<protein>
    <submittedName>
        <fullName evidence="4">DEBR0S4_14422g1_1</fullName>
    </submittedName>
</protein>
<dbReference type="Pfam" id="PF17184">
    <property type="entry name" value="Rit1_C"/>
    <property type="match status" value="1"/>
</dbReference>
<evidence type="ECO:0000256" key="1">
    <source>
        <dbReference type="SAM" id="MobiDB-lite"/>
    </source>
</evidence>